<evidence type="ECO:0000313" key="5">
    <source>
        <dbReference type="Proteomes" id="UP000322699"/>
    </source>
</evidence>
<dbReference type="PANTHER" id="PTHR35038:SF8">
    <property type="entry name" value="C-TYPE POLYHEME CYTOCHROME OMCC"/>
    <property type="match status" value="1"/>
</dbReference>
<evidence type="ECO:0000256" key="2">
    <source>
        <dbReference type="PROSITE-ProRule" id="PRU00339"/>
    </source>
</evidence>
<comment type="caution">
    <text evidence="4">The sequence shown here is derived from an EMBL/GenBank/DDBJ whole genome shotgun (WGS) entry which is preliminary data.</text>
</comment>
<dbReference type="SMART" id="SM00028">
    <property type="entry name" value="TPR"/>
    <property type="match status" value="2"/>
</dbReference>
<dbReference type="InterPro" id="IPR051829">
    <property type="entry name" value="Multiheme_Cytochr_ET"/>
</dbReference>
<dbReference type="InterPro" id="IPR019734">
    <property type="entry name" value="TPR_rpt"/>
</dbReference>
<dbReference type="InterPro" id="IPR023155">
    <property type="entry name" value="Cyt_c-552/4"/>
</dbReference>
<dbReference type="InterPro" id="IPR011989">
    <property type="entry name" value="ARM-like"/>
</dbReference>
<evidence type="ECO:0000256" key="1">
    <source>
        <dbReference type="ARBA" id="ARBA00022729"/>
    </source>
</evidence>
<protein>
    <submittedName>
        <fullName evidence="4">Tetratricopeptide repeat protein</fullName>
    </submittedName>
</protein>
<dbReference type="Pfam" id="PF13435">
    <property type="entry name" value="Cytochrome_C554"/>
    <property type="match status" value="2"/>
</dbReference>
<feature type="domain" description="Cytochrome c-552/4" evidence="3">
    <location>
        <begin position="49"/>
        <end position="74"/>
    </location>
</feature>
<evidence type="ECO:0000313" key="4">
    <source>
        <dbReference type="EMBL" id="KAA1259290.1"/>
    </source>
</evidence>
<dbReference type="EMBL" id="VRLW01000001">
    <property type="protein sequence ID" value="KAA1259290.1"/>
    <property type="molecule type" value="Genomic_DNA"/>
</dbReference>
<dbReference type="OrthoDB" id="234670at2"/>
<dbReference type="Gene3D" id="1.10.1130.10">
    <property type="entry name" value="Flavocytochrome C3, Chain A"/>
    <property type="match status" value="2"/>
</dbReference>
<dbReference type="Proteomes" id="UP000322699">
    <property type="component" value="Unassembled WGS sequence"/>
</dbReference>
<feature type="repeat" description="TPR" evidence="2">
    <location>
        <begin position="628"/>
        <end position="661"/>
    </location>
</feature>
<dbReference type="Gene3D" id="1.25.10.10">
    <property type="entry name" value="Leucine-rich Repeat Variant"/>
    <property type="match status" value="1"/>
</dbReference>
<feature type="repeat" description="TPR" evidence="2">
    <location>
        <begin position="715"/>
        <end position="748"/>
    </location>
</feature>
<accession>A0A5B1CI84</accession>
<keyword evidence="5" id="KW-1185">Reference proteome</keyword>
<dbReference type="InterPro" id="IPR011990">
    <property type="entry name" value="TPR-like_helical_dom_sf"/>
</dbReference>
<dbReference type="AlphaFoldDB" id="A0A5B1CI84"/>
<sequence>MKQLSNRRGFIILAIGLILAGAVAADYYSSLPAVLPAELAPGYVGRDSCIECHQSEFKSFEGSHHDKAMDLATEETVLGDFDDATIEHDGIVSRMFRRDGVYMINTEGPTGEMQDFEIKYVFGVEPLQQYMIELDRDPDLPPDEIGRVQVLRISWDTIAKEWFYLRPPDVKEKLEPGDPLHWTGIAQRWQTMCAVCHSTDLKTGFNAAENQYHTTFSEIDVSCEACHGPGSLHLELANSRSLFWDRHHGYGLAELKGESVEPQLQTCAPCHSRRAELTGDFEAGNEFCNHYQLETMRADTYHADGQIKDEVYVYGSFIQSRMYHQNIRCTDCHDPHSLELKYPGNETCTSCHQHAAGKYDVPSHHHHAVGSEGAKCVNCHMPHTTYMGNDKRRDHSLRVPRPDLSVKLGTPNACSHCHVEDQLTSLPTDDQQLLDGEEYSQWLLLADQGNEAIRSAIQKTDQWCDDACEKWYGKDRQTPPHFSEAIVAFRRGEAGAVEEMLKLAVSKPADPASLHPMARASILREVAAAGINLTTAAKSIGKLASDPDEDAMLRAAAVTAIGNTDANTVRSVLLPLLKDESTLVRIEAARTIMSSGVYRSLTGTEVLQIDPIIENEILPSLALTADRSGSHMAAARIHEQRGNFNAAMDAYQSAIRVEPTTAGPRSNFAAMLDNLANQKSRSPSEVKQMLAKAKQLRQQELPLLERDAKLAPENAELQNRYGLALYLSGDYEKSLLHLQRASELAPGVVQFQQAYDLLKQKMEQEEGQ</sequence>
<dbReference type="SUPFAM" id="SSF48452">
    <property type="entry name" value="TPR-like"/>
    <property type="match status" value="1"/>
</dbReference>
<reference evidence="4 5" key="1">
    <citation type="submission" date="2019-08" db="EMBL/GenBank/DDBJ databases">
        <title>Deep-cultivation of Planctomycetes and their phenomic and genomic characterization uncovers novel biology.</title>
        <authorList>
            <person name="Wiegand S."/>
            <person name="Jogler M."/>
            <person name="Boedeker C."/>
            <person name="Pinto D."/>
            <person name="Vollmers J."/>
            <person name="Rivas-Marin E."/>
            <person name="Kohn T."/>
            <person name="Peeters S.H."/>
            <person name="Heuer A."/>
            <person name="Rast P."/>
            <person name="Oberbeckmann S."/>
            <person name="Bunk B."/>
            <person name="Jeske O."/>
            <person name="Meyerdierks A."/>
            <person name="Storesund J.E."/>
            <person name="Kallscheuer N."/>
            <person name="Luecker S."/>
            <person name="Lage O.M."/>
            <person name="Pohl T."/>
            <person name="Merkel B.J."/>
            <person name="Hornburger P."/>
            <person name="Mueller R.-W."/>
            <person name="Bruemmer F."/>
            <person name="Labrenz M."/>
            <person name="Spormann A.M."/>
            <person name="Op Den Camp H."/>
            <person name="Overmann J."/>
            <person name="Amann R."/>
            <person name="Jetten M.S.M."/>
            <person name="Mascher T."/>
            <person name="Medema M.H."/>
            <person name="Devos D.P."/>
            <person name="Kaster A.-K."/>
            <person name="Ovreas L."/>
            <person name="Rohde M."/>
            <person name="Galperin M.Y."/>
            <person name="Jogler C."/>
        </authorList>
    </citation>
    <scope>NUCLEOTIDE SEQUENCE [LARGE SCALE GENOMIC DNA]</scope>
    <source>
        <strain evidence="4 5">LF1</strain>
    </source>
</reference>
<dbReference type="Pfam" id="PF13646">
    <property type="entry name" value="HEAT_2"/>
    <property type="match status" value="1"/>
</dbReference>
<keyword evidence="2" id="KW-0802">TPR repeat</keyword>
<dbReference type="Gene3D" id="1.25.40.10">
    <property type="entry name" value="Tetratricopeptide repeat domain"/>
    <property type="match status" value="2"/>
</dbReference>
<organism evidence="4 5">
    <name type="scientific">Rubripirellula obstinata</name>
    <dbReference type="NCBI Taxonomy" id="406547"/>
    <lineage>
        <taxon>Bacteria</taxon>
        <taxon>Pseudomonadati</taxon>
        <taxon>Planctomycetota</taxon>
        <taxon>Planctomycetia</taxon>
        <taxon>Pirellulales</taxon>
        <taxon>Pirellulaceae</taxon>
        <taxon>Rubripirellula</taxon>
    </lineage>
</organism>
<name>A0A5B1CI84_9BACT</name>
<dbReference type="RefSeq" id="WP_068262766.1">
    <property type="nucleotide sequence ID" value="NZ_LWSK01000039.1"/>
</dbReference>
<dbReference type="PANTHER" id="PTHR35038">
    <property type="entry name" value="DISSIMILATORY SULFITE REDUCTASE SIRA"/>
    <property type="match status" value="1"/>
</dbReference>
<gene>
    <name evidence="4" type="ORF">LF1_18200</name>
</gene>
<keyword evidence="1" id="KW-0732">Signal</keyword>
<feature type="domain" description="Cytochrome c-552/4" evidence="3">
    <location>
        <begin position="190"/>
        <end position="228"/>
    </location>
</feature>
<dbReference type="PROSITE" id="PS50005">
    <property type="entry name" value="TPR"/>
    <property type="match status" value="2"/>
</dbReference>
<dbReference type="CDD" id="cd08168">
    <property type="entry name" value="Cytochrom_C3"/>
    <property type="match status" value="2"/>
</dbReference>
<proteinExistence type="predicted"/>
<dbReference type="InterPro" id="IPR036280">
    <property type="entry name" value="Multihaem_cyt_sf"/>
</dbReference>
<dbReference type="SUPFAM" id="SSF48695">
    <property type="entry name" value="Multiheme cytochromes"/>
    <property type="match status" value="1"/>
</dbReference>
<evidence type="ECO:0000259" key="3">
    <source>
        <dbReference type="Pfam" id="PF13435"/>
    </source>
</evidence>